<evidence type="ECO:0000313" key="5">
    <source>
        <dbReference type="Proteomes" id="UP000606974"/>
    </source>
</evidence>
<dbReference type="EMBL" id="JAACFV010000582">
    <property type="protein sequence ID" value="KAF7502022.1"/>
    <property type="molecule type" value="Genomic_DNA"/>
</dbReference>
<dbReference type="OrthoDB" id="4355580at2759"/>
<gene>
    <name evidence="4" type="ORF">GJ744_009607</name>
</gene>
<name>A0A8H7A6E3_9EURO</name>
<protein>
    <recommendedName>
        <fullName evidence="3">Mitochondrial chaperone BCS1-like ATPase lid domain-containing protein</fullName>
    </recommendedName>
</protein>
<dbReference type="Pfam" id="PF25426">
    <property type="entry name" value="AAA_lid_BCS1"/>
    <property type="match status" value="1"/>
</dbReference>
<keyword evidence="2" id="KW-0067">ATP-binding</keyword>
<evidence type="ECO:0000259" key="3">
    <source>
        <dbReference type="Pfam" id="PF25426"/>
    </source>
</evidence>
<evidence type="ECO:0000256" key="2">
    <source>
        <dbReference type="ARBA" id="ARBA00022840"/>
    </source>
</evidence>
<dbReference type="InterPro" id="IPR057495">
    <property type="entry name" value="AAA_lid_BCS1"/>
</dbReference>
<evidence type="ECO:0000313" key="4">
    <source>
        <dbReference type="EMBL" id="KAF7502022.1"/>
    </source>
</evidence>
<reference evidence="4" key="1">
    <citation type="submission" date="2020-02" db="EMBL/GenBank/DDBJ databases">
        <authorList>
            <person name="Palmer J.M."/>
        </authorList>
    </citation>
    <scope>NUCLEOTIDE SEQUENCE</scope>
    <source>
        <strain evidence="4">EPUS1.4</strain>
        <tissue evidence="4">Thallus</tissue>
    </source>
</reference>
<dbReference type="AlphaFoldDB" id="A0A8H7A6E3"/>
<dbReference type="GO" id="GO:0005524">
    <property type="term" value="F:ATP binding"/>
    <property type="evidence" value="ECO:0007669"/>
    <property type="project" value="UniProtKB-KW"/>
</dbReference>
<proteinExistence type="predicted"/>
<keyword evidence="5" id="KW-1185">Reference proteome</keyword>
<organism evidence="4 5">
    <name type="scientific">Endocarpon pusillum</name>
    <dbReference type="NCBI Taxonomy" id="364733"/>
    <lineage>
        <taxon>Eukaryota</taxon>
        <taxon>Fungi</taxon>
        <taxon>Dikarya</taxon>
        <taxon>Ascomycota</taxon>
        <taxon>Pezizomycotina</taxon>
        <taxon>Eurotiomycetes</taxon>
        <taxon>Chaetothyriomycetidae</taxon>
        <taxon>Verrucariales</taxon>
        <taxon>Verrucariaceae</taxon>
        <taxon>Endocarpon</taxon>
    </lineage>
</organism>
<accession>A0A8H7A6E3</accession>
<feature type="domain" description="Mitochondrial chaperone BCS1-like ATPase lid" evidence="3">
    <location>
        <begin position="10"/>
        <end position="111"/>
    </location>
</feature>
<dbReference type="Proteomes" id="UP000606974">
    <property type="component" value="Unassembled WGS sequence"/>
</dbReference>
<keyword evidence="1" id="KW-0547">Nucleotide-binding</keyword>
<evidence type="ECO:0000256" key="1">
    <source>
        <dbReference type="ARBA" id="ARBA00022741"/>
    </source>
</evidence>
<sequence length="137" mass="15654">MKIEFTLTSKQQIRELFLRMYCVDSRKTARLPTNLKQIMPDVLKNGVPAELFASTSNKGKHEKQKAPTPELEKLADTFAKRLPDGIFSSAEVQGYLIMRKKDPCKAINEIDAWREAEMANKEKRKLEGSKVEKAGER</sequence>
<comment type="caution">
    <text evidence="4">The sequence shown here is derived from an EMBL/GenBank/DDBJ whole genome shotgun (WGS) entry which is preliminary data.</text>
</comment>